<keyword evidence="11" id="KW-1185">Reference proteome</keyword>
<sequence length="340" mass="38280">MPAVGSGRGGASGSDTGRLSSRVTCARKRSDVAYITPREVDLQQQRHCALKETGGHPPGGYLAICTTVRNQHAELPEWLDYHRRLGVSHVYVMDDASQPPLEGVLAPYIEEGLVTHRMLKRVPEMQAEIREATCHEPYITHKQLMGYAYCLMDYGVRHQWMAYIDIDEFFVFYDSTPDLPTLLHEYEGYGGLAVNWRMFGSSGHKKKQGNTLRAYTKCFAPNNGENTQIKTIANMQYLARMAGPHDAFYPPGHFTVNPSREPVVGPLSNGADYSRLALHHYAIKSREDFEEKMARGDVMGDRGKLHDFWDRIEAGSVDNCTAGVEMLRRLRRGKGKADKD</sequence>
<comment type="subcellular location">
    <subcellularLocation>
        <location evidence="1">Membrane</location>
        <topology evidence="1">Single-pass membrane protein</topology>
    </subcellularLocation>
</comment>
<evidence type="ECO:0000256" key="6">
    <source>
        <dbReference type="ARBA" id="ARBA00022989"/>
    </source>
</evidence>
<keyword evidence="4 8" id="KW-0808">Transferase</keyword>
<dbReference type="Proteomes" id="UP000008141">
    <property type="component" value="Unassembled WGS sequence"/>
</dbReference>
<dbReference type="EMBL" id="GL433838">
    <property type="protein sequence ID" value="EFN58057.1"/>
    <property type="molecule type" value="Genomic_DNA"/>
</dbReference>
<dbReference type="EC" id="2.4.1.-" evidence="8"/>
<dbReference type="AlphaFoldDB" id="E1Z8A0"/>
<proteinExistence type="inferred from homology"/>
<evidence type="ECO:0000256" key="4">
    <source>
        <dbReference type="ARBA" id="ARBA00022679"/>
    </source>
</evidence>
<dbReference type="RefSeq" id="XP_005850159.1">
    <property type="nucleotide sequence ID" value="XM_005850097.1"/>
</dbReference>
<keyword evidence="3 8" id="KW-0328">Glycosyltransferase</keyword>
<evidence type="ECO:0000256" key="7">
    <source>
        <dbReference type="ARBA" id="ARBA00023136"/>
    </source>
</evidence>
<dbReference type="GeneID" id="17357760"/>
<organism evidence="11">
    <name type="scientific">Chlorella variabilis</name>
    <name type="common">Green alga</name>
    <dbReference type="NCBI Taxonomy" id="554065"/>
    <lineage>
        <taxon>Eukaryota</taxon>
        <taxon>Viridiplantae</taxon>
        <taxon>Chlorophyta</taxon>
        <taxon>core chlorophytes</taxon>
        <taxon>Trebouxiophyceae</taxon>
        <taxon>Chlorellales</taxon>
        <taxon>Chlorellaceae</taxon>
        <taxon>Chlorella clade</taxon>
        <taxon>Chlorella</taxon>
    </lineage>
</organism>
<protein>
    <recommendedName>
        <fullName evidence="8">Glycosyltransferase family 92 protein</fullName>
        <ecNumber evidence="8">2.4.1.-</ecNumber>
    </recommendedName>
</protein>
<feature type="region of interest" description="Disordered" evidence="9">
    <location>
        <begin position="1"/>
        <end position="22"/>
    </location>
</feature>
<dbReference type="InParanoid" id="E1Z8A0"/>
<evidence type="ECO:0000256" key="3">
    <source>
        <dbReference type="ARBA" id="ARBA00022676"/>
    </source>
</evidence>
<dbReference type="PANTHER" id="PTHR21461:SF69">
    <property type="entry name" value="GLYCOSYLTRANSFERASE FAMILY 92 PROTEIN"/>
    <property type="match status" value="1"/>
</dbReference>
<dbReference type="KEGG" id="cvr:CHLNCDRAFT_142313"/>
<reference evidence="10 11" key="1">
    <citation type="journal article" date="2010" name="Plant Cell">
        <title>The Chlorella variabilis NC64A genome reveals adaptation to photosymbiosis, coevolution with viruses, and cryptic sex.</title>
        <authorList>
            <person name="Blanc G."/>
            <person name="Duncan G."/>
            <person name="Agarkova I."/>
            <person name="Borodovsky M."/>
            <person name="Gurnon J."/>
            <person name="Kuo A."/>
            <person name="Lindquist E."/>
            <person name="Lucas S."/>
            <person name="Pangilinan J."/>
            <person name="Polle J."/>
            <person name="Salamov A."/>
            <person name="Terry A."/>
            <person name="Yamada T."/>
            <person name="Dunigan D.D."/>
            <person name="Grigoriev I.V."/>
            <person name="Claverie J.M."/>
            <person name="Van Etten J.L."/>
        </authorList>
    </citation>
    <scope>NUCLEOTIDE SEQUENCE [LARGE SCALE GENOMIC DNA]</scope>
    <source>
        <strain evidence="10 11">NC64A</strain>
    </source>
</reference>
<dbReference type="PANTHER" id="PTHR21461">
    <property type="entry name" value="GLYCOSYLTRANSFERASE FAMILY 92 PROTEIN"/>
    <property type="match status" value="1"/>
</dbReference>
<name>E1Z8A0_CHLVA</name>
<keyword evidence="5" id="KW-0812">Transmembrane</keyword>
<dbReference type="Pfam" id="PF01697">
    <property type="entry name" value="Glyco_transf_92"/>
    <property type="match status" value="1"/>
</dbReference>
<evidence type="ECO:0000256" key="1">
    <source>
        <dbReference type="ARBA" id="ARBA00004167"/>
    </source>
</evidence>
<evidence type="ECO:0000256" key="9">
    <source>
        <dbReference type="SAM" id="MobiDB-lite"/>
    </source>
</evidence>
<dbReference type="InterPro" id="IPR008166">
    <property type="entry name" value="Glyco_transf_92"/>
</dbReference>
<evidence type="ECO:0000313" key="10">
    <source>
        <dbReference type="EMBL" id="EFN58057.1"/>
    </source>
</evidence>
<dbReference type="eggNOG" id="ENOG502QTF9">
    <property type="taxonomic scope" value="Eukaryota"/>
</dbReference>
<feature type="compositionally biased region" description="Gly residues" evidence="9">
    <location>
        <begin position="1"/>
        <end position="12"/>
    </location>
</feature>
<evidence type="ECO:0000313" key="11">
    <source>
        <dbReference type="Proteomes" id="UP000008141"/>
    </source>
</evidence>
<dbReference type="OrthoDB" id="2526284at2759"/>
<gene>
    <name evidence="10" type="ORF">CHLNCDRAFT_142313</name>
</gene>
<evidence type="ECO:0000256" key="8">
    <source>
        <dbReference type="RuleBase" id="RU366017"/>
    </source>
</evidence>
<keyword evidence="6" id="KW-1133">Transmembrane helix</keyword>
<accession>E1Z8A0</accession>
<comment type="similarity">
    <text evidence="2 8">Belongs to the glycosyltransferase 92 family.</text>
</comment>
<evidence type="ECO:0000256" key="2">
    <source>
        <dbReference type="ARBA" id="ARBA00007647"/>
    </source>
</evidence>
<evidence type="ECO:0000256" key="5">
    <source>
        <dbReference type="ARBA" id="ARBA00022692"/>
    </source>
</evidence>
<dbReference type="GO" id="GO:0005737">
    <property type="term" value="C:cytoplasm"/>
    <property type="evidence" value="ECO:0007669"/>
    <property type="project" value="TreeGrafter"/>
</dbReference>
<dbReference type="GO" id="GO:0016020">
    <property type="term" value="C:membrane"/>
    <property type="evidence" value="ECO:0007669"/>
    <property type="project" value="UniProtKB-SubCell"/>
</dbReference>
<keyword evidence="7" id="KW-0472">Membrane</keyword>
<dbReference type="GO" id="GO:0016757">
    <property type="term" value="F:glycosyltransferase activity"/>
    <property type="evidence" value="ECO:0007669"/>
    <property type="project" value="UniProtKB-UniRule"/>
</dbReference>